<dbReference type="InterPro" id="IPR000524">
    <property type="entry name" value="Tscrpt_reg_HTH_GntR"/>
</dbReference>
<dbReference type="EMBL" id="CP096203">
    <property type="protein sequence ID" value="UPQ76508.1"/>
    <property type="molecule type" value="Genomic_DNA"/>
</dbReference>
<dbReference type="SMART" id="SM00345">
    <property type="entry name" value="HTH_GNTR"/>
    <property type="match status" value="1"/>
</dbReference>
<evidence type="ECO:0000256" key="4">
    <source>
        <dbReference type="ARBA" id="ARBA00023125"/>
    </source>
</evidence>
<keyword evidence="8" id="KW-1185">Reference proteome</keyword>
<dbReference type="Gene3D" id="1.10.10.10">
    <property type="entry name" value="Winged helix-like DNA-binding domain superfamily/Winged helix DNA-binding domain"/>
    <property type="match status" value="1"/>
</dbReference>
<dbReference type="SUPFAM" id="SSF46785">
    <property type="entry name" value="Winged helix' DNA-binding domain"/>
    <property type="match status" value="1"/>
</dbReference>
<keyword evidence="7" id="KW-0032">Aminotransferase</keyword>
<keyword evidence="4" id="KW-0238">DNA-binding</keyword>
<proteinExistence type="inferred from homology"/>
<dbReference type="InterPro" id="IPR015421">
    <property type="entry name" value="PyrdxlP-dep_Trfase_major"/>
</dbReference>
<dbReference type="PROSITE" id="PS50949">
    <property type="entry name" value="HTH_GNTR"/>
    <property type="match status" value="1"/>
</dbReference>
<dbReference type="Pfam" id="PF00155">
    <property type="entry name" value="Aminotran_1_2"/>
    <property type="match status" value="1"/>
</dbReference>
<gene>
    <name evidence="7" type="ORF">M0D58_02905</name>
</gene>
<keyword evidence="5" id="KW-0804">Transcription</keyword>
<keyword evidence="3" id="KW-0805">Transcription regulation</keyword>
<protein>
    <submittedName>
        <fullName evidence="7">PLP-dependent aminotransferase family protein</fullName>
    </submittedName>
</protein>
<dbReference type="SUPFAM" id="SSF53383">
    <property type="entry name" value="PLP-dependent transferases"/>
    <property type="match status" value="1"/>
</dbReference>
<evidence type="ECO:0000259" key="6">
    <source>
        <dbReference type="PROSITE" id="PS50949"/>
    </source>
</evidence>
<evidence type="ECO:0000256" key="2">
    <source>
        <dbReference type="ARBA" id="ARBA00022898"/>
    </source>
</evidence>
<comment type="similarity">
    <text evidence="1">In the C-terminal section; belongs to the class-I pyridoxal-phosphate-dependent aminotransferase family.</text>
</comment>
<dbReference type="InterPro" id="IPR051446">
    <property type="entry name" value="HTH_trans_reg/aminotransferase"/>
</dbReference>
<keyword evidence="2" id="KW-0663">Pyridoxal phosphate</keyword>
<evidence type="ECO:0000313" key="8">
    <source>
        <dbReference type="Proteomes" id="UP000830552"/>
    </source>
</evidence>
<dbReference type="Gene3D" id="3.40.640.10">
    <property type="entry name" value="Type I PLP-dependent aspartate aminotransferase-like (Major domain)"/>
    <property type="match status" value="1"/>
</dbReference>
<reference evidence="7" key="1">
    <citation type="submission" date="2022-04" db="EMBL/GenBank/DDBJ databases">
        <title>Evolutionary, genomic, and biogeographic characterization of Chryseobacterium nepalense represented by a plastic-degrading bacterium AC3.</title>
        <authorList>
            <person name="Yin Z."/>
            <person name="Liu X."/>
            <person name="Wang D."/>
            <person name="Xie Z."/>
        </authorList>
    </citation>
    <scope>NUCLEOTIDE SEQUENCE</scope>
    <source>
        <strain evidence="7">AC3</strain>
    </source>
</reference>
<name>A0ABY4K9R3_9FLAO</name>
<keyword evidence="7" id="KW-0808">Transferase</keyword>
<dbReference type="CDD" id="cd00609">
    <property type="entry name" value="AAT_like"/>
    <property type="match status" value="1"/>
</dbReference>
<organism evidence="7 8">
    <name type="scientific">Chryseobacterium nepalense</name>
    <dbReference type="NCBI Taxonomy" id="1854498"/>
    <lineage>
        <taxon>Bacteria</taxon>
        <taxon>Pseudomonadati</taxon>
        <taxon>Bacteroidota</taxon>
        <taxon>Flavobacteriia</taxon>
        <taxon>Flavobacteriales</taxon>
        <taxon>Weeksellaceae</taxon>
        <taxon>Chryseobacterium group</taxon>
        <taxon>Chryseobacterium</taxon>
    </lineage>
</organism>
<feature type="domain" description="HTH gntR-type" evidence="6">
    <location>
        <begin position="21"/>
        <end position="89"/>
    </location>
</feature>
<sequence length="500" mass="57212">MSSPVLIPYQSFIAINRSSDVSVYIQICNQLINAIQRGFLPYGTKLPGTRTLSNLLEVHRNTIISVYDELLAQGWIESFPNKGTFVIGKEQNSSKIQPVRQNQLENYPKQTGFSFKTSNILDNPFEHSECDYIFNDGIPDIRLTQVDQYSGIYSSILKRKAHKIGQYNSDGSEFFKQHLSQYLNLSRGLAISKNNLLITRSTEMSMYIVSEILLSQGDTVLVGELSYFSVNMIFQRTGVNIRTVSIDEEGINVEEVRKICEKQKIRMLYLTPHHHYPTTVTLSAKRRLELLNLSQEYGFIILEDDYDYDFHYDKSPILPLASADTAGMVVYIGSFGKLLAPGFRTGFIVAPENVMTEMRKYLGIIDRQGDILMEHVLGEMIAEGEINRYLKKSLKIYKERRDHFAALLKHHLDEYIDFKIPSGGLAFWAEWKNPLNLMLLSKKCAQNNLFIPKTLLYQNCNLTAMRLGFGNFSTNEMEKAVEILSVNTKSMLIEDKSKYI</sequence>
<dbReference type="Pfam" id="PF00392">
    <property type="entry name" value="GntR"/>
    <property type="match status" value="1"/>
</dbReference>
<dbReference type="InterPro" id="IPR004839">
    <property type="entry name" value="Aminotransferase_I/II_large"/>
</dbReference>
<dbReference type="CDD" id="cd07377">
    <property type="entry name" value="WHTH_GntR"/>
    <property type="match status" value="1"/>
</dbReference>
<dbReference type="InterPro" id="IPR015424">
    <property type="entry name" value="PyrdxlP-dep_Trfase"/>
</dbReference>
<accession>A0ABY4K9R3</accession>
<evidence type="ECO:0000256" key="5">
    <source>
        <dbReference type="ARBA" id="ARBA00023163"/>
    </source>
</evidence>
<dbReference type="InterPro" id="IPR036388">
    <property type="entry name" value="WH-like_DNA-bd_sf"/>
</dbReference>
<dbReference type="RefSeq" id="WP_248393513.1">
    <property type="nucleotide sequence ID" value="NZ_CP096203.1"/>
</dbReference>
<dbReference type="PANTHER" id="PTHR46577">
    <property type="entry name" value="HTH-TYPE TRANSCRIPTIONAL REGULATORY PROTEIN GABR"/>
    <property type="match status" value="1"/>
</dbReference>
<dbReference type="PANTHER" id="PTHR46577:SF1">
    <property type="entry name" value="HTH-TYPE TRANSCRIPTIONAL REGULATORY PROTEIN GABR"/>
    <property type="match status" value="1"/>
</dbReference>
<evidence type="ECO:0000313" key="7">
    <source>
        <dbReference type="EMBL" id="UPQ76508.1"/>
    </source>
</evidence>
<evidence type="ECO:0000256" key="1">
    <source>
        <dbReference type="ARBA" id="ARBA00005384"/>
    </source>
</evidence>
<dbReference type="GO" id="GO:0008483">
    <property type="term" value="F:transaminase activity"/>
    <property type="evidence" value="ECO:0007669"/>
    <property type="project" value="UniProtKB-KW"/>
</dbReference>
<dbReference type="Proteomes" id="UP000830552">
    <property type="component" value="Chromosome"/>
</dbReference>
<dbReference type="InterPro" id="IPR036390">
    <property type="entry name" value="WH_DNA-bd_sf"/>
</dbReference>
<evidence type="ECO:0000256" key="3">
    <source>
        <dbReference type="ARBA" id="ARBA00023015"/>
    </source>
</evidence>